<organism evidence="5 6">
    <name type="scientific">Protofrankia coriariae</name>
    <dbReference type="NCBI Taxonomy" id="1562887"/>
    <lineage>
        <taxon>Bacteria</taxon>
        <taxon>Bacillati</taxon>
        <taxon>Actinomycetota</taxon>
        <taxon>Actinomycetes</taxon>
        <taxon>Frankiales</taxon>
        <taxon>Frankiaceae</taxon>
        <taxon>Protofrankia</taxon>
    </lineage>
</organism>
<dbReference type="Gene3D" id="1.10.10.10">
    <property type="entry name" value="Winged helix-like DNA-binding domain superfamily/Winged helix DNA-binding domain"/>
    <property type="match status" value="1"/>
</dbReference>
<feature type="domain" description="HTH hxlR-type" evidence="4">
    <location>
        <begin position="11"/>
        <end position="108"/>
    </location>
</feature>
<dbReference type="Pfam" id="PF01638">
    <property type="entry name" value="HxlR"/>
    <property type="match status" value="1"/>
</dbReference>
<keyword evidence="2" id="KW-0238">DNA-binding</keyword>
<dbReference type="PANTHER" id="PTHR33204">
    <property type="entry name" value="TRANSCRIPTIONAL REGULATOR, MARR FAMILY"/>
    <property type="match status" value="1"/>
</dbReference>
<dbReference type="PANTHER" id="PTHR33204:SF36">
    <property type="entry name" value="TRANSCRIPTIONAL REGULATORY PROTEIN"/>
    <property type="match status" value="1"/>
</dbReference>
<evidence type="ECO:0000256" key="1">
    <source>
        <dbReference type="ARBA" id="ARBA00023015"/>
    </source>
</evidence>
<keyword evidence="1" id="KW-0805">Transcription regulation</keyword>
<dbReference type="SUPFAM" id="SSF46785">
    <property type="entry name" value="Winged helix' DNA-binding domain"/>
    <property type="match status" value="1"/>
</dbReference>
<sequence>MRRVSFEDRACSVARCLEVVGDWWTMLIVRDLTFGVTRFDDIQRRLGVARNVLTQRLEHLVRHEVVERVPYQDHPARYDYRLTEKGRDLWQVLTAMRQWGDRWAATGGPPVEMVHLDCGHVATAVPHCSECGAELRVSNMRAVPGPGGVDPAMVPPARDS</sequence>
<evidence type="ECO:0000313" key="5">
    <source>
        <dbReference type="EMBL" id="KLL09767.1"/>
    </source>
</evidence>
<protein>
    <submittedName>
        <fullName evidence="5">HxlR family transcriptional regulator</fullName>
    </submittedName>
</protein>
<dbReference type="InterPro" id="IPR036390">
    <property type="entry name" value="WH_DNA-bd_sf"/>
</dbReference>
<evidence type="ECO:0000256" key="3">
    <source>
        <dbReference type="ARBA" id="ARBA00023163"/>
    </source>
</evidence>
<accession>A0ABR5EZ80</accession>
<dbReference type="InterPro" id="IPR036388">
    <property type="entry name" value="WH-like_DNA-bd_sf"/>
</dbReference>
<dbReference type="Proteomes" id="UP000035425">
    <property type="component" value="Unassembled WGS sequence"/>
</dbReference>
<dbReference type="EMBL" id="JWIO01000060">
    <property type="protein sequence ID" value="KLL09767.1"/>
    <property type="molecule type" value="Genomic_DNA"/>
</dbReference>
<dbReference type="InterPro" id="IPR002577">
    <property type="entry name" value="HTH_HxlR"/>
</dbReference>
<comment type="caution">
    <text evidence="5">The sequence shown here is derived from an EMBL/GenBank/DDBJ whole genome shotgun (WGS) entry which is preliminary data.</text>
</comment>
<keyword evidence="6" id="KW-1185">Reference proteome</keyword>
<keyword evidence="3" id="KW-0804">Transcription</keyword>
<evidence type="ECO:0000259" key="4">
    <source>
        <dbReference type="PROSITE" id="PS51118"/>
    </source>
</evidence>
<dbReference type="RefSeq" id="WP_047225037.1">
    <property type="nucleotide sequence ID" value="NZ_JWIO01000060.1"/>
</dbReference>
<name>A0ABR5EZ80_9ACTN</name>
<evidence type="ECO:0000313" key="6">
    <source>
        <dbReference type="Proteomes" id="UP000035425"/>
    </source>
</evidence>
<evidence type="ECO:0000256" key="2">
    <source>
        <dbReference type="ARBA" id="ARBA00023125"/>
    </source>
</evidence>
<proteinExistence type="predicted"/>
<reference evidence="5 6" key="1">
    <citation type="submission" date="2014-12" db="EMBL/GenBank/DDBJ databases">
        <title>Frankia sp. BMG5.1 draft genome.</title>
        <authorList>
            <person name="Gtari M."/>
            <person name="Ghodhbane-Gtari F."/>
            <person name="Nouioui I."/>
            <person name="Ktari A."/>
            <person name="Hezbri K."/>
            <person name="Mimouni W."/>
            <person name="Sbissi I."/>
            <person name="Ayari A."/>
            <person name="Yamanaka T."/>
            <person name="Normand P."/>
            <person name="Tisa L.S."/>
            <person name="Boudabous A."/>
        </authorList>
    </citation>
    <scope>NUCLEOTIDE SEQUENCE [LARGE SCALE GENOMIC DNA]</scope>
    <source>
        <strain evidence="5 6">BMG5.1</strain>
    </source>
</reference>
<gene>
    <name evidence="5" type="ORF">FrCorBMG51_22635</name>
</gene>
<dbReference type="PROSITE" id="PS51118">
    <property type="entry name" value="HTH_HXLR"/>
    <property type="match status" value="1"/>
</dbReference>